<proteinExistence type="predicted"/>
<name>A0ABN8E8Q4_9VIBR</name>
<evidence type="ECO:0000313" key="3">
    <source>
        <dbReference type="Proteomes" id="UP000838748"/>
    </source>
</evidence>
<dbReference type="Proteomes" id="UP000838748">
    <property type="component" value="Unassembled WGS sequence"/>
</dbReference>
<keyword evidence="1" id="KW-0472">Membrane</keyword>
<feature type="transmembrane region" description="Helical" evidence="1">
    <location>
        <begin position="79"/>
        <end position="97"/>
    </location>
</feature>
<gene>
    <name evidence="2" type="ORF">VMF7928_04295</name>
</gene>
<feature type="transmembrane region" description="Helical" evidence="1">
    <location>
        <begin position="12"/>
        <end position="34"/>
    </location>
</feature>
<organism evidence="2 3">
    <name type="scientific">Vibrio marisflavi CECT 7928</name>
    <dbReference type="NCBI Taxonomy" id="634439"/>
    <lineage>
        <taxon>Bacteria</taxon>
        <taxon>Pseudomonadati</taxon>
        <taxon>Pseudomonadota</taxon>
        <taxon>Gammaproteobacteria</taxon>
        <taxon>Vibrionales</taxon>
        <taxon>Vibrionaceae</taxon>
        <taxon>Vibrio</taxon>
    </lineage>
</organism>
<evidence type="ECO:0000313" key="2">
    <source>
        <dbReference type="EMBL" id="CAH0542917.1"/>
    </source>
</evidence>
<feature type="transmembrane region" description="Helical" evidence="1">
    <location>
        <begin position="54"/>
        <end position="74"/>
    </location>
</feature>
<evidence type="ECO:0000256" key="1">
    <source>
        <dbReference type="SAM" id="Phobius"/>
    </source>
</evidence>
<accession>A0ABN8E8Q4</accession>
<comment type="caution">
    <text evidence="2">The sequence shown here is derived from an EMBL/GenBank/DDBJ whole genome shotgun (WGS) entry which is preliminary data.</text>
</comment>
<reference evidence="2" key="1">
    <citation type="submission" date="2021-11" db="EMBL/GenBank/DDBJ databases">
        <authorList>
            <person name="Rodrigo-Torres L."/>
            <person name="Arahal R. D."/>
            <person name="Lucena T."/>
        </authorList>
    </citation>
    <scope>NUCLEOTIDE SEQUENCE</scope>
    <source>
        <strain evidence="2">CECT 7928</strain>
    </source>
</reference>
<sequence length="129" mass="14542">MLSSEEKNRGIGLSVFLVAGIALSVLALFQGIFYTRLLVKLTQFIGVHGPVEQSSLYILSGIGAVGLVLFVGIWMWQKWALYLSYAVMLALMVYCYFLEVFSTSSIFIVTLVSIFLLFLFTKNRLHKFL</sequence>
<keyword evidence="1" id="KW-1133">Transmembrane helix</keyword>
<keyword evidence="3" id="KW-1185">Reference proteome</keyword>
<feature type="transmembrane region" description="Helical" evidence="1">
    <location>
        <begin position="103"/>
        <end position="121"/>
    </location>
</feature>
<dbReference type="EMBL" id="CAKLDM010000003">
    <property type="protein sequence ID" value="CAH0542917.1"/>
    <property type="molecule type" value="Genomic_DNA"/>
</dbReference>
<keyword evidence="1" id="KW-0812">Transmembrane</keyword>
<protein>
    <submittedName>
        <fullName evidence="2">Uncharacterized protein</fullName>
    </submittedName>
</protein>